<protein>
    <submittedName>
        <fullName evidence="1">Uncharacterized protein</fullName>
    </submittedName>
</protein>
<organism evidence="1 2">
    <name type="scientific">Akkermansia massiliensis</name>
    <dbReference type="NCBI Taxonomy" id="2927224"/>
    <lineage>
        <taxon>Bacteria</taxon>
        <taxon>Pseudomonadati</taxon>
        <taxon>Verrucomicrobiota</taxon>
        <taxon>Verrucomicrobiia</taxon>
        <taxon>Verrucomicrobiales</taxon>
        <taxon>Akkermansiaceae</taxon>
        <taxon>Akkermansia</taxon>
    </lineage>
</organism>
<comment type="caution">
    <text evidence="1">The sequence shown here is derived from an EMBL/GenBank/DDBJ whole genome shotgun (WGS) entry which is preliminary data.</text>
</comment>
<dbReference type="RefSeq" id="WP_249853012.1">
    <property type="nucleotide sequence ID" value="NZ_JAMGSI010000001.1"/>
</dbReference>
<dbReference type="GeneID" id="84022998"/>
<proteinExistence type="predicted"/>
<keyword evidence="2" id="KW-1185">Reference proteome</keyword>
<name>A0ABT0R693_9BACT</name>
<accession>A0ABT0R693</accession>
<dbReference type="EMBL" id="JAMGSI010000001">
    <property type="protein sequence ID" value="MCL6656473.1"/>
    <property type="molecule type" value="Genomic_DNA"/>
</dbReference>
<reference evidence="1 2" key="1">
    <citation type="submission" date="2022-03" db="EMBL/GenBank/DDBJ databases">
        <title>Taxonomic description of new species and reclassification of some bacterial strains.</title>
        <authorList>
            <person name="Ndongo S."/>
        </authorList>
    </citation>
    <scope>NUCLEOTIDE SEQUENCE [LARGE SCALE GENOMIC DNA]</scope>
    <source>
        <strain evidence="1 2">Marseille-P6666</strain>
    </source>
</reference>
<sequence length="180" mass="19922">MNCSELIRLQYASFCDFVKREMVVEQPEAQRTAICMAKASDFIQHGEGIFGLNYSGEQEFGAIISSVSYSWSAKGDVELTGDKGLMEGNTLYDSRCEITWEAYMRKTGTEVPHIGDIVDVHADVLNLCIKNSGEEIPAKVTKAICKSVDVKMETQNYRSFTVKATYGPNIVALNPDIASE</sequence>
<gene>
    <name evidence="1" type="ORF">M8N44_03965</name>
</gene>
<dbReference type="Proteomes" id="UP001202031">
    <property type="component" value="Unassembled WGS sequence"/>
</dbReference>
<evidence type="ECO:0000313" key="1">
    <source>
        <dbReference type="EMBL" id="MCL6656473.1"/>
    </source>
</evidence>
<evidence type="ECO:0000313" key="2">
    <source>
        <dbReference type="Proteomes" id="UP001202031"/>
    </source>
</evidence>